<dbReference type="Proteomes" id="UP000317648">
    <property type="component" value="Chromosome"/>
</dbReference>
<proteinExistence type="predicted"/>
<dbReference type="SUPFAM" id="SSF53448">
    <property type="entry name" value="Nucleotide-diphospho-sugar transferases"/>
    <property type="match status" value="1"/>
</dbReference>
<keyword evidence="7 8" id="KW-0472">Membrane</keyword>
<dbReference type="PANTHER" id="PTHR48090:SF3">
    <property type="entry name" value="UNDECAPRENYL-PHOSPHATE 4-DEOXY-4-FORMAMIDO-L-ARABINOSE TRANSFERASE"/>
    <property type="match status" value="1"/>
</dbReference>
<evidence type="ECO:0000256" key="6">
    <source>
        <dbReference type="ARBA" id="ARBA00022989"/>
    </source>
</evidence>
<feature type="transmembrane region" description="Helical" evidence="8">
    <location>
        <begin position="231"/>
        <end position="255"/>
    </location>
</feature>
<dbReference type="GO" id="GO:0005886">
    <property type="term" value="C:plasma membrane"/>
    <property type="evidence" value="ECO:0007669"/>
    <property type="project" value="TreeGrafter"/>
</dbReference>
<dbReference type="Gene3D" id="3.90.550.10">
    <property type="entry name" value="Spore Coat Polysaccharide Biosynthesis Protein SpsA, Chain A"/>
    <property type="match status" value="1"/>
</dbReference>
<keyword evidence="1" id="KW-1003">Cell membrane</keyword>
<dbReference type="CDD" id="cd04187">
    <property type="entry name" value="DPM1_like_bac"/>
    <property type="match status" value="1"/>
</dbReference>
<evidence type="ECO:0000256" key="8">
    <source>
        <dbReference type="SAM" id="Phobius"/>
    </source>
</evidence>
<accession>A0A518E1K1</accession>
<evidence type="ECO:0000256" key="1">
    <source>
        <dbReference type="ARBA" id="ARBA00022475"/>
    </source>
</evidence>
<dbReference type="InterPro" id="IPR050256">
    <property type="entry name" value="Glycosyltransferase_2"/>
</dbReference>
<dbReference type="OrthoDB" id="9807778at2"/>
<evidence type="ECO:0000256" key="4">
    <source>
        <dbReference type="ARBA" id="ARBA00022692"/>
    </source>
</evidence>
<evidence type="ECO:0000313" key="11">
    <source>
        <dbReference type="Proteomes" id="UP000317648"/>
    </source>
</evidence>
<sequence>MLSAVIPVYNEVDSLAELHAELSAVADAEGYDFDLVFVDDGSRDGSWEEIERLASVDRRVRGIRFRRNFGKAAALSAGFEAARGEIVFTLDADLQDDPTEIPRFLAEMDNGFDVVSGWKKVRHDPWHKVGPSRIFNWLVSKATGVKLHDHNCGFKCYRREIFDEVKLYGELHRFVPVLAAARGWRVSEVVVNHRSRQHGSSKYGVRRFLKGFLDLLTVYFLTGFEQRPQHLLGTLGILSFLAGLTGLVYLAGAWMLNQAYDLNWQPLHQRPALDFAMAALLVGANFMSMGFLAELMTAYYGRGSKAYSIKEEVGGDSAREHEEVPL</sequence>
<dbReference type="KEGG" id="lcre:Pla8534_58350"/>
<dbReference type="EMBL" id="CP036433">
    <property type="protein sequence ID" value="QDU97976.1"/>
    <property type="molecule type" value="Genomic_DNA"/>
</dbReference>
<gene>
    <name evidence="10" type="primary">arnC_4</name>
    <name evidence="10" type="ORF">Pla8534_58350</name>
</gene>
<keyword evidence="6 8" id="KW-1133">Transmembrane helix</keyword>
<keyword evidence="3 10" id="KW-0808">Transferase</keyword>
<feature type="transmembrane region" description="Helical" evidence="8">
    <location>
        <begin position="275"/>
        <end position="300"/>
    </location>
</feature>
<dbReference type="PANTHER" id="PTHR48090">
    <property type="entry name" value="UNDECAPRENYL-PHOSPHATE 4-DEOXY-4-FORMAMIDO-L-ARABINOSE TRANSFERASE-RELATED"/>
    <property type="match status" value="1"/>
</dbReference>
<dbReference type="InterPro" id="IPR029044">
    <property type="entry name" value="Nucleotide-diphossugar_trans"/>
</dbReference>
<keyword evidence="2 10" id="KW-0328">Glycosyltransferase</keyword>
<evidence type="ECO:0000256" key="2">
    <source>
        <dbReference type="ARBA" id="ARBA00022676"/>
    </source>
</evidence>
<dbReference type="InterPro" id="IPR001173">
    <property type="entry name" value="Glyco_trans_2-like"/>
</dbReference>
<evidence type="ECO:0000256" key="3">
    <source>
        <dbReference type="ARBA" id="ARBA00022679"/>
    </source>
</evidence>
<keyword evidence="5" id="KW-0448">Lipopolysaccharide biosynthesis</keyword>
<feature type="domain" description="Glycosyltransferase 2-like" evidence="9">
    <location>
        <begin position="3"/>
        <end position="165"/>
    </location>
</feature>
<dbReference type="AlphaFoldDB" id="A0A518E1K1"/>
<protein>
    <submittedName>
        <fullName evidence="10">Undecaprenyl-phosphate 4-deoxy-4-formamido-L-arabinose transferase</fullName>
        <ecNumber evidence="10">2.4.2.53</ecNumber>
    </submittedName>
</protein>
<name>A0A518E1K1_9BACT</name>
<evidence type="ECO:0000313" key="10">
    <source>
        <dbReference type="EMBL" id="QDU97976.1"/>
    </source>
</evidence>
<dbReference type="GO" id="GO:0009103">
    <property type="term" value="P:lipopolysaccharide biosynthetic process"/>
    <property type="evidence" value="ECO:0007669"/>
    <property type="project" value="UniProtKB-KW"/>
</dbReference>
<keyword evidence="4 8" id="KW-0812">Transmembrane</keyword>
<evidence type="ECO:0000256" key="5">
    <source>
        <dbReference type="ARBA" id="ARBA00022985"/>
    </source>
</evidence>
<keyword evidence="11" id="KW-1185">Reference proteome</keyword>
<organism evidence="10 11">
    <name type="scientific">Lignipirellula cremea</name>
    <dbReference type="NCBI Taxonomy" id="2528010"/>
    <lineage>
        <taxon>Bacteria</taxon>
        <taxon>Pseudomonadati</taxon>
        <taxon>Planctomycetota</taxon>
        <taxon>Planctomycetia</taxon>
        <taxon>Pirellulales</taxon>
        <taxon>Pirellulaceae</taxon>
        <taxon>Lignipirellula</taxon>
    </lineage>
</organism>
<reference evidence="10 11" key="1">
    <citation type="submission" date="2019-02" db="EMBL/GenBank/DDBJ databases">
        <title>Deep-cultivation of Planctomycetes and their phenomic and genomic characterization uncovers novel biology.</title>
        <authorList>
            <person name="Wiegand S."/>
            <person name="Jogler M."/>
            <person name="Boedeker C."/>
            <person name="Pinto D."/>
            <person name="Vollmers J."/>
            <person name="Rivas-Marin E."/>
            <person name="Kohn T."/>
            <person name="Peeters S.H."/>
            <person name="Heuer A."/>
            <person name="Rast P."/>
            <person name="Oberbeckmann S."/>
            <person name="Bunk B."/>
            <person name="Jeske O."/>
            <person name="Meyerdierks A."/>
            <person name="Storesund J.E."/>
            <person name="Kallscheuer N."/>
            <person name="Luecker S."/>
            <person name="Lage O.M."/>
            <person name="Pohl T."/>
            <person name="Merkel B.J."/>
            <person name="Hornburger P."/>
            <person name="Mueller R.-W."/>
            <person name="Bruemmer F."/>
            <person name="Labrenz M."/>
            <person name="Spormann A.M."/>
            <person name="Op den Camp H."/>
            <person name="Overmann J."/>
            <person name="Amann R."/>
            <person name="Jetten M.S.M."/>
            <person name="Mascher T."/>
            <person name="Medema M.H."/>
            <person name="Devos D.P."/>
            <person name="Kaster A.-K."/>
            <person name="Ovreas L."/>
            <person name="Rohde M."/>
            <person name="Galperin M.Y."/>
            <person name="Jogler C."/>
        </authorList>
    </citation>
    <scope>NUCLEOTIDE SEQUENCE [LARGE SCALE GENOMIC DNA]</scope>
    <source>
        <strain evidence="10 11">Pla85_3_4</strain>
    </source>
</reference>
<evidence type="ECO:0000256" key="7">
    <source>
        <dbReference type="ARBA" id="ARBA00023136"/>
    </source>
</evidence>
<dbReference type="EC" id="2.4.2.53" evidence="10"/>
<dbReference type="GO" id="GO:0099621">
    <property type="term" value="F:undecaprenyl-phosphate 4-deoxy-4-formamido-L-arabinose transferase activity"/>
    <property type="evidence" value="ECO:0007669"/>
    <property type="project" value="UniProtKB-EC"/>
</dbReference>
<dbReference type="RefSeq" id="WP_145056827.1">
    <property type="nucleotide sequence ID" value="NZ_CP036433.1"/>
</dbReference>
<dbReference type="Pfam" id="PF00535">
    <property type="entry name" value="Glycos_transf_2"/>
    <property type="match status" value="1"/>
</dbReference>
<evidence type="ECO:0000259" key="9">
    <source>
        <dbReference type="Pfam" id="PF00535"/>
    </source>
</evidence>